<feature type="compositionally biased region" description="Polar residues" evidence="6">
    <location>
        <begin position="680"/>
        <end position="696"/>
    </location>
</feature>
<dbReference type="Gene3D" id="2.60.40.150">
    <property type="entry name" value="C2 domain"/>
    <property type="match status" value="2"/>
</dbReference>
<name>V4CHK2_LOTGI</name>
<evidence type="ECO:0000259" key="7">
    <source>
        <dbReference type="PROSITE" id="PS50004"/>
    </source>
</evidence>
<dbReference type="InterPro" id="IPR035892">
    <property type="entry name" value="C2_domain_sf"/>
</dbReference>
<dbReference type="GO" id="GO:0016020">
    <property type="term" value="C:membrane"/>
    <property type="evidence" value="ECO:0007669"/>
    <property type="project" value="UniProtKB-SubCell"/>
</dbReference>
<feature type="domain" description="SMP-LTD" evidence="8">
    <location>
        <begin position="1"/>
        <end position="190"/>
    </location>
</feature>
<organism evidence="9 10">
    <name type="scientific">Lottia gigantea</name>
    <name type="common">Giant owl limpet</name>
    <dbReference type="NCBI Taxonomy" id="225164"/>
    <lineage>
        <taxon>Eukaryota</taxon>
        <taxon>Metazoa</taxon>
        <taxon>Spiralia</taxon>
        <taxon>Lophotrochozoa</taxon>
        <taxon>Mollusca</taxon>
        <taxon>Gastropoda</taxon>
        <taxon>Patellogastropoda</taxon>
        <taxon>Lottioidea</taxon>
        <taxon>Lottiidae</taxon>
        <taxon>Lottia</taxon>
    </lineage>
</organism>
<dbReference type="HOGENOM" id="CLU_273891_0_0_1"/>
<evidence type="ECO:0000313" key="10">
    <source>
        <dbReference type="Proteomes" id="UP000030746"/>
    </source>
</evidence>
<dbReference type="PROSITE" id="PS51847">
    <property type="entry name" value="SMP"/>
    <property type="match status" value="1"/>
</dbReference>
<feature type="domain" description="C2" evidence="7">
    <location>
        <begin position="318"/>
        <end position="444"/>
    </location>
</feature>
<feature type="region of interest" description="Disordered" evidence="6">
    <location>
        <begin position="679"/>
        <end position="700"/>
    </location>
</feature>
<reference evidence="9 10" key="1">
    <citation type="journal article" date="2013" name="Nature">
        <title>Insights into bilaterian evolution from three spiralian genomes.</title>
        <authorList>
            <person name="Simakov O."/>
            <person name="Marletaz F."/>
            <person name="Cho S.J."/>
            <person name="Edsinger-Gonzales E."/>
            <person name="Havlak P."/>
            <person name="Hellsten U."/>
            <person name="Kuo D.H."/>
            <person name="Larsson T."/>
            <person name="Lv J."/>
            <person name="Arendt D."/>
            <person name="Savage R."/>
            <person name="Osoegawa K."/>
            <person name="de Jong P."/>
            <person name="Grimwood J."/>
            <person name="Chapman J.A."/>
            <person name="Shapiro H."/>
            <person name="Aerts A."/>
            <person name="Otillar R.P."/>
            <person name="Terry A.Y."/>
            <person name="Boore J.L."/>
            <person name="Grigoriev I.V."/>
            <person name="Lindberg D.R."/>
            <person name="Seaver E.C."/>
            <person name="Weisblat D.A."/>
            <person name="Putnam N.H."/>
            <person name="Rokhsar D.S."/>
        </authorList>
    </citation>
    <scope>NUCLEOTIDE SEQUENCE [LARGE SCALE GENOMIC DNA]</scope>
</reference>
<evidence type="ECO:0000259" key="8">
    <source>
        <dbReference type="PROSITE" id="PS51847"/>
    </source>
</evidence>
<dbReference type="SUPFAM" id="SSF49562">
    <property type="entry name" value="C2 domain (Calcium/lipid-binding domain, CaLB)"/>
    <property type="match status" value="2"/>
</dbReference>
<accession>V4CHK2</accession>
<gene>
    <name evidence="9" type="ORF">LOTGIDRAFT_238227</name>
</gene>
<evidence type="ECO:0000256" key="3">
    <source>
        <dbReference type="ARBA" id="ARBA00023055"/>
    </source>
</evidence>
<dbReference type="PROSITE" id="PS50004">
    <property type="entry name" value="C2"/>
    <property type="match status" value="2"/>
</dbReference>
<keyword evidence="10" id="KW-1185">Reference proteome</keyword>
<sequence length="951" mass="107167">MNILQYPCAPNSPKIQCREKLELKTFTVGNQTPNVKNVRVYEFCEGVPGGQKPITWVSVNKPPAGIDRMSTYKVIVESDITLHCEDFKMIFHAKVGNKRVSLGFDMSVDDLNISGTMQAIVQFSMDIPFPHISKATISFVEKPDVTFNIHMLRAIQLMEVPLLKSWIHTNVTEGLTKAMVDPASVDLHFAKTGPVQINRSSPTVDPAQGVLTVKIKGKPPSDATIEDIRYCVLRIDNRKRETRDVPAAEEWEDICSFFIYNLAKEKIQIKQKCKRLLTSTVLDRHDINLSSHPFQVRNIAEDVFENKDGSKLTINMEYSALPKLNLEDVPKNPENVEEFAGVLYVKLHGAANVKAADRTGASDPYCVLFSDRRRVFTTPYVPQTRNPRWERGVEFFVRDFTKTNLSFFVFDWDGTNTIDDDFLGSAHFSLSEQECCVIKKNLILGYNDPNKGYIEDISCGQITVSVIFRPVPSVAKSEKFRSLLDSISQNNTDYLYREDLMSPATSSAVYGRPTHYNVNEGPNRLPSHANYMDTYLAGKTIVELTILQGKDLVAMDRNGYSDPFCVVLLDKNKVFTTGVKKKTLFPKWNETVTIELPSDKSEIEIDVYDKDILGKDFMGKLFVELDKLKELSIKGISEWFPLQKTKSGKIQLRCSVISKDMVNSDISFEQSTYNEVFDSSLEQTPQPKSTIPTINAVSPDDGKVYDNNNKYMDRNQSATFEVSPNIQLQRSSSDLNINNNSVPRSRTAKSFNENDTMSIGRRLGGVNTRHGGSVNSVALGSRGDNISTEFSRSNNGSSIAGDKVYSVKGEVISAKGLNENNNYGDIYCKVRVEQPGSRISLFSNTRVIAKSPLIKSTNPTFYLPFEIDRGHGISADSLLIFDIKRSSKDHLATKGYTLRYLLAETDDEWKTRLTIPLQNNIEIDISLEHGKPTHHRRRLISNLSFRKDKHL</sequence>
<dbReference type="OMA" id="MEVTLIR"/>
<dbReference type="EMBL" id="KB200454">
    <property type="protein sequence ID" value="ESP01610.1"/>
    <property type="molecule type" value="Genomic_DNA"/>
</dbReference>
<dbReference type="InterPro" id="IPR052455">
    <property type="entry name" value="Tricalbin_domain"/>
</dbReference>
<proteinExistence type="predicted"/>
<feature type="region of interest" description="Disordered" evidence="6">
    <location>
        <begin position="759"/>
        <end position="780"/>
    </location>
</feature>
<dbReference type="GO" id="GO:0006869">
    <property type="term" value="P:lipid transport"/>
    <property type="evidence" value="ECO:0007669"/>
    <property type="project" value="UniProtKB-KW"/>
</dbReference>
<dbReference type="Pfam" id="PF00168">
    <property type="entry name" value="C2"/>
    <property type="match status" value="3"/>
</dbReference>
<evidence type="ECO:0000256" key="4">
    <source>
        <dbReference type="ARBA" id="ARBA00023121"/>
    </source>
</evidence>
<dbReference type="PANTHER" id="PTHR46980:SF2">
    <property type="entry name" value="TRICALBIN-1-RELATED"/>
    <property type="match status" value="1"/>
</dbReference>
<keyword evidence="5" id="KW-0472">Membrane</keyword>
<dbReference type="CTD" id="20250692"/>
<dbReference type="InterPro" id="IPR031468">
    <property type="entry name" value="SMP_LBD"/>
</dbReference>
<comment type="subcellular location">
    <subcellularLocation>
        <location evidence="1">Membrane</location>
    </subcellularLocation>
</comment>
<evidence type="ECO:0000313" key="9">
    <source>
        <dbReference type="EMBL" id="ESP01610.1"/>
    </source>
</evidence>
<keyword evidence="2" id="KW-0813">Transport</keyword>
<dbReference type="GO" id="GO:0008289">
    <property type="term" value="F:lipid binding"/>
    <property type="evidence" value="ECO:0007669"/>
    <property type="project" value="UniProtKB-KW"/>
</dbReference>
<evidence type="ECO:0000256" key="5">
    <source>
        <dbReference type="ARBA" id="ARBA00023136"/>
    </source>
</evidence>
<dbReference type="CDD" id="cd00030">
    <property type="entry name" value="C2"/>
    <property type="match status" value="1"/>
</dbReference>
<evidence type="ECO:0000256" key="2">
    <source>
        <dbReference type="ARBA" id="ARBA00022448"/>
    </source>
</evidence>
<dbReference type="PANTHER" id="PTHR46980">
    <property type="entry name" value="TRICALBIN-1-RELATED"/>
    <property type="match status" value="1"/>
</dbReference>
<evidence type="ECO:0000256" key="1">
    <source>
        <dbReference type="ARBA" id="ARBA00004370"/>
    </source>
</evidence>
<dbReference type="RefSeq" id="XP_009047694.1">
    <property type="nucleotide sequence ID" value="XM_009049446.1"/>
</dbReference>
<feature type="domain" description="C2" evidence="7">
    <location>
        <begin position="521"/>
        <end position="640"/>
    </location>
</feature>
<dbReference type="CDD" id="cd21669">
    <property type="entry name" value="SMP_SF"/>
    <property type="match status" value="1"/>
</dbReference>
<dbReference type="GeneID" id="20250692"/>
<dbReference type="AlphaFoldDB" id="V4CHK2"/>
<dbReference type="Proteomes" id="UP000030746">
    <property type="component" value="Unassembled WGS sequence"/>
</dbReference>
<evidence type="ECO:0000256" key="6">
    <source>
        <dbReference type="SAM" id="MobiDB-lite"/>
    </source>
</evidence>
<evidence type="ECO:0008006" key="11">
    <source>
        <dbReference type="Google" id="ProtNLM"/>
    </source>
</evidence>
<dbReference type="InterPro" id="IPR000008">
    <property type="entry name" value="C2_dom"/>
</dbReference>
<dbReference type="SMART" id="SM00239">
    <property type="entry name" value="C2"/>
    <property type="match status" value="3"/>
</dbReference>
<keyword evidence="4" id="KW-0446">Lipid-binding</keyword>
<keyword evidence="3" id="KW-0445">Lipid transport</keyword>
<dbReference type="OrthoDB" id="270970at2759"/>
<protein>
    <recommendedName>
        <fullName evidence="11">C2 domain-containing protein</fullName>
    </recommendedName>
</protein>
<dbReference type="KEGG" id="lgi:LOTGIDRAFT_238227"/>